<keyword evidence="5" id="KW-0998">Cell outer membrane</keyword>
<comment type="caution">
    <text evidence="8">The sequence shown here is derived from an EMBL/GenBank/DDBJ whole genome shotgun (WGS) entry which is preliminary data.</text>
</comment>
<evidence type="ECO:0000313" key="8">
    <source>
        <dbReference type="EMBL" id="KIO45909.1"/>
    </source>
</evidence>
<evidence type="ECO:0000313" key="9">
    <source>
        <dbReference type="Proteomes" id="UP000031980"/>
    </source>
</evidence>
<name>A0A0C3RIR1_9PORP</name>
<dbReference type="Proteomes" id="UP000031980">
    <property type="component" value="Unassembled WGS sequence"/>
</dbReference>
<evidence type="ECO:0000256" key="1">
    <source>
        <dbReference type="ARBA" id="ARBA00004442"/>
    </source>
</evidence>
<dbReference type="Gene3D" id="1.25.40.900">
    <property type="match status" value="1"/>
</dbReference>
<dbReference type="SUPFAM" id="SSF48452">
    <property type="entry name" value="TPR-like"/>
    <property type="match status" value="1"/>
</dbReference>
<sequence>MNVTIKKMIMKRYIVLFWTTCLFLCGCEDFLTVKPKSDIKDVDLFSTAEGCEDALYGSYAEIGGQNMYGRQMRYFVPELLTHAWQVNQTDLNSGSGQINNYMHEGKGARDEYAVIWKSTYAAIAQINDILTNLQKAAPGKYRYFDYYRGEALGIRAFLHFDLLRLFAPHIGSKPEARAIPYVTTWGNRVTPFSTVGQVYKAVLSDLKKAELSLEKAEKLEDDGKTTFLKNRQLHFNLDAARATLARVYWMRGDLDSACLYAEKVIETKKYKVVSQMNVKNMLASIVAQDETIWGIYQRMPFGSMGEDFYKNSGLLPRADALDFYESSGSVMDLRRNWFREKKYRPSWETPNTYFLKFLDEDAYNNQGAPEFGGITGFSLIRMPEMYYIAAEALLEKDPEKARAYFNLVIENRGRVGLQAGQRLTLQELNEERFREFFGEGYEWYNMKRQNRDLYLPASAETVKGSDERYTLTIPNEEFDYRQEE</sequence>
<dbReference type="InterPro" id="IPR033985">
    <property type="entry name" value="SusD-like_N"/>
</dbReference>
<dbReference type="InterPro" id="IPR011990">
    <property type="entry name" value="TPR-like_helical_dom_sf"/>
</dbReference>
<evidence type="ECO:0000256" key="5">
    <source>
        <dbReference type="ARBA" id="ARBA00023237"/>
    </source>
</evidence>
<dbReference type="GO" id="GO:0009279">
    <property type="term" value="C:cell outer membrane"/>
    <property type="evidence" value="ECO:0007669"/>
    <property type="project" value="UniProtKB-SubCell"/>
</dbReference>
<evidence type="ECO:0000256" key="2">
    <source>
        <dbReference type="ARBA" id="ARBA00006275"/>
    </source>
</evidence>
<dbReference type="Pfam" id="PF07980">
    <property type="entry name" value="SusD_RagB"/>
    <property type="match status" value="1"/>
</dbReference>
<organism evidence="8 9">
    <name type="scientific">Sanguibacteroides justesenii</name>
    <dbReference type="NCBI Taxonomy" id="1547597"/>
    <lineage>
        <taxon>Bacteria</taxon>
        <taxon>Pseudomonadati</taxon>
        <taxon>Bacteroidota</taxon>
        <taxon>Bacteroidia</taxon>
        <taxon>Bacteroidales</taxon>
        <taxon>Porphyromonadaceae</taxon>
        <taxon>Sanguibacteroides</taxon>
    </lineage>
</organism>
<accession>A0A0C3RIR1</accession>
<comment type="similarity">
    <text evidence="2">Belongs to the SusD family.</text>
</comment>
<feature type="domain" description="SusD-like N-terminal" evidence="7">
    <location>
        <begin position="29"/>
        <end position="248"/>
    </location>
</feature>
<dbReference type="PROSITE" id="PS51257">
    <property type="entry name" value="PROKAR_LIPOPROTEIN"/>
    <property type="match status" value="1"/>
</dbReference>
<dbReference type="InterPro" id="IPR012944">
    <property type="entry name" value="SusD_RagB_dom"/>
</dbReference>
<dbReference type="AlphaFoldDB" id="A0A0C3RIR1"/>
<feature type="domain" description="RagB/SusD" evidence="6">
    <location>
        <begin position="343"/>
        <end position="454"/>
    </location>
</feature>
<dbReference type="Gene3D" id="2.20.20.130">
    <property type="match status" value="1"/>
</dbReference>
<keyword evidence="9" id="KW-1185">Reference proteome</keyword>
<gene>
    <name evidence="8" type="ORF">BA92_05540</name>
</gene>
<dbReference type="EMBL" id="JPIU01000037">
    <property type="protein sequence ID" value="KIO45909.1"/>
    <property type="molecule type" value="Genomic_DNA"/>
</dbReference>
<evidence type="ECO:0000259" key="7">
    <source>
        <dbReference type="Pfam" id="PF14322"/>
    </source>
</evidence>
<evidence type="ECO:0000256" key="3">
    <source>
        <dbReference type="ARBA" id="ARBA00022729"/>
    </source>
</evidence>
<evidence type="ECO:0000259" key="6">
    <source>
        <dbReference type="Pfam" id="PF07980"/>
    </source>
</evidence>
<evidence type="ECO:0000256" key="4">
    <source>
        <dbReference type="ARBA" id="ARBA00023136"/>
    </source>
</evidence>
<protein>
    <recommendedName>
        <fullName evidence="10">RagB/SusD family nutrient uptake outer membrane protein</fullName>
    </recommendedName>
</protein>
<dbReference type="Pfam" id="PF14322">
    <property type="entry name" value="SusD-like_3"/>
    <property type="match status" value="1"/>
</dbReference>
<keyword evidence="3" id="KW-0732">Signal</keyword>
<proteinExistence type="inferred from homology"/>
<comment type="subcellular location">
    <subcellularLocation>
        <location evidence="1">Cell outer membrane</location>
    </subcellularLocation>
</comment>
<dbReference type="Gene3D" id="1.25.40.390">
    <property type="match status" value="1"/>
</dbReference>
<keyword evidence="4" id="KW-0472">Membrane</keyword>
<reference evidence="8 9" key="1">
    <citation type="submission" date="2014-07" db="EMBL/GenBank/DDBJ databases">
        <title>Porphyromonadaceae bacterium OUH 308042 = ATCC BAA-2681 = DSM 28342 draft genome.</title>
        <authorList>
            <person name="Sydenham T.V."/>
            <person name="Hasman H."/>
            <person name="Justensen U.S."/>
        </authorList>
    </citation>
    <scope>NUCLEOTIDE SEQUENCE [LARGE SCALE GENOMIC DNA]</scope>
    <source>
        <strain evidence="8 9">OUH 308042</strain>
    </source>
</reference>
<evidence type="ECO:0008006" key="10">
    <source>
        <dbReference type="Google" id="ProtNLM"/>
    </source>
</evidence>